<name>A0ABQ9XT21_9EUKA</name>
<protein>
    <submittedName>
        <fullName evidence="1">Uncharacterized protein</fullName>
    </submittedName>
</protein>
<evidence type="ECO:0000313" key="2">
    <source>
        <dbReference type="Proteomes" id="UP001281761"/>
    </source>
</evidence>
<keyword evidence="2" id="KW-1185">Reference proteome</keyword>
<comment type="caution">
    <text evidence="1">The sequence shown here is derived from an EMBL/GenBank/DDBJ whole genome shotgun (WGS) entry which is preliminary data.</text>
</comment>
<reference evidence="1 2" key="1">
    <citation type="journal article" date="2022" name="bioRxiv">
        <title>Genomics of Preaxostyla Flagellates Illuminates Evolutionary Transitions and the Path Towards Mitochondrial Loss.</title>
        <authorList>
            <person name="Novak L.V.F."/>
            <person name="Treitli S.C."/>
            <person name="Pyrih J."/>
            <person name="Halakuc P."/>
            <person name="Pipaliya S.V."/>
            <person name="Vacek V."/>
            <person name="Brzon O."/>
            <person name="Soukal P."/>
            <person name="Eme L."/>
            <person name="Dacks J.B."/>
            <person name="Karnkowska A."/>
            <person name="Elias M."/>
            <person name="Hampl V."/>
        </authorList>
    </citation>
    <scope>NUCLEOTIDE SEQUENCE [LARGE SCALE GENOMIC DNA]</scope>
    <source>
        <strain evidence="1">NAU3</strain>
        <tissue evidence="1">Gut</tissue>
    </source>
</reference>
<dbReference type="Proteomes" id="UP001281761">
    <property type="component" value="Unassembled WGS sequence"/>
</dbReference>
<dbReference type="EMBL" id="JARBJD010000079">
    <property type="protein sequence ID" value="KAK2954385.1"/>
    <property type="molecule type" value="Genomic_DNA"/>
</dbReference>
<sequence length="360" mass="40308">MTEHRHRRPRDLPRRLHSGRDSGWTHHIVAFAHSMRRCCLMSARTAGDTGIPVDSAVEAAPLQPVLDDSLEAKAVRFLESVHLQDGGEPADAFLGHLASVLDETLTDFIQSIVVLISTPSQPIIKASMKMLDSLFASSSKIIRLALVEADLIPRLFIALNPQSLSFAETVSIHAHLLKMLRHSLWLQTPHGLSELEIKDGNEQQAVHETVLKQVFVPSEKYICHLCANRYSIISGDLSYDFMTFLCDLVDISQNYGPAVDFVLHMPVVLTIPSCLAIIDDDYSISYLLSLLVVQARKWNETRGVQRQMGRAVDRVLRMEGIEDVIEEPLRNDKCAYSGVRVVSQSIKWNNLLGMNLPRRG</sequence>
<accession>A0ABQ9XT21</accession>
<organism evidence="1 2">
    <name type="scientific">Blattamonas nauphoetae</name>
    <dbReference type="NCBI Taxonomy" id="2049346"/>
    <lineage>
        <taxon>Eukaryota</taxon>
        <taxon>Metamonada</taxon>
        <taxon>Preaxostyla</taxon>
        <taxon>Oxymonadida</taxon>
        <taxon>Blattamonas</taxon>
    </lineage>
</organism>
<evidence type="ECO:0000313" key="1">
    <source>
        <dbReference type="EMBL" id="KAK2954385.1"/>
    </source>
</evidence>
<gene>
    <name evidence="1" type="ORF">BLNAU_10717</name>
</gene>
<proteinExistence type="predicted"/>